<dbReference type="OrthoDB" id="6407151at2759"/>
<reference evidence="2 3" key="1">
    <citation type="journal article" date="2020" name="Cell">
        <title>Large-Scale Comparative Analyses of Tick Genomes Elucidate Their Genetic Diversity and Vector Capacities.</title>
        <authorList>
            <consortium name="Tick Genome and Microbiome Consortium (TIGMIC)"/>
            <person name="Jia N."/>
            <person name="Wang J."/>
            <person name="Shi W."/>
            <person name="Du L."/>
            <person name="Sun Y."/>
            <person name="Zhan W."/>
            <person name="Jiang J.F."/>
            <person name="Wang Q."/>
            <person name="Zhang B."/>
            <person name="Ji P."/>
            <person name="Bell-Sakyi L."/>
            <person name="Cui X.M."/>
            <person name="Yuan T.T."/>
            <person name="Jiang B.G."/>
            <person name="Yang W.F."/>
            <person name="Lam T.T."/>
            <person name="Chang Q.C."/>
            <person name="Ding S.J."/>
            <person name="Wang X.J."/>
            <person name="Zhu J.G."/>
            <person name="Ruan X.D."/>
            <person name="Zhao L."/>
            <person name="Wei J.T."/>
            <person name="Ye R.Z."/>
            <person name="Que T.C."/>
            <person name="Du C.H."/>
            <person name="Zhou Y.H."/>
            <person name="Cheng J.X."/>
            <person name="Dai P.F."/>
            <person name="Guo W.B."/>
            <person name="Han X.H."/>
            <person name="Huang E.J."/>
            <person name="Li L.F."/>
            <person name="Wei W."/>
            <person name="Gao Y.C."/>
            <person name="Liu J.Z."/>
            <person name="Shao H.Z."/>
            <person name="Wang X."/>
            <person name="Wang C.C."/>
            <person name="Yang T.C."/>
            <person name="Huo Q.B."/>
            <person name="Li W."/>
            <person name="Chen H.Y."/>
            <person name="Chen S.E."/>
            <person name="Zhou L.G."/>
            <person name="Ni X.B."/>
            <person name="Tian J.H."/>
            <person name="Sheng Y."/>
            <person name="Liu T."/>
            <person name="Pan Y.S."/>
            <person name="Xia L.Y."/>
            <person name="Li J."/>
            <person name="Zhao F."/>
            <person name="Cao W.C."/>
        </authorList>
    </citation>
    <scope>NUCLEOTIDE SEQUENCE [LARGE SCALE GENOMIC DNA]</scope>
    <source>
        <strain evidence="2">HaeL-2018</strain>
    </source>
</reference>
<dbReference type="PANTHER" id="PTHR22933:SF43">
    <property type="entry name" value="LP10131P"/>
    <property type="match status" value="1"/>
</dbReference>
<evidence type="ECO:0000313" key="2">
    <source>
        <dbReference type="EMBL" id="KAH9361163.1"/>
    </source>
</evidence>
<dbReference type="SUPFAM" id="SSF57625">
    <property type="entry name" value="Invertebrate chitin-binding proteins"/>
    <property type="match status" value="1"/>
</dbReference>
<dbReference type="AlphaFoldDB" id="A0A9J6FE19"/>
<feature type="domain" description="Chitin-binding type-2" evidence="1">
    <location>
        <begin position="22"/>
        <end position="88"/>
    </location>
</feature>
<dbReference type="EMBL" id="JABSTR010000001">
    <property type="protein sequence ID" value="KAH9361163.1"/>
    <property type="molecule type" value="Genomic_DNA"/>
</dbReference>
<evidence type="ECO:0000259" key="1">
    <source>
        <dbReference type="PROSITE" id="PS50940"/>
    </source>
</evidence>
<proteinExistence type="predicted"/>
<dbReference type="Pfam" id="PF01607">
    <property type="entry name" value="CBM_14"/>
    <property type="match status" value="1"/>
</dbReference>
<dbReference type="SMART" id="SM00494">
    <property type="entry name" value="ChtBD2"/>
    <property type="match status" value="1"/>
</dbReference>
<dbReference type="GO" id="GO:0008061">
    <property type="term" value="F:chitin binding"/>
    <property type="evidence" value="ECO:0007669"/>
    <property type="project" value="InterPro"/>
</dbReference>
<dbReference type="Gene3D" id="2.170.140.10">
    <property type="entry name" value="Chitin binding domain"/>
    <property type="match status" value="1"/>
</dbReference>
<dbReference type="GO" id="GO:0005576">
    <property type="term" value="C:extracellular region"/>
    <property type="evidence" value="ECO:0007669"/>
    <property type="project" value="InterPro"/>
</dbReference>
<organism evidence="2 3">
    <name type="scientific">Haemaphysalis longicornis</name>
    <name type="common">Bush tick</name>
    <dbReference type="NCBI Taxonomy" id="44386"/>
    <lineage>
        <taxon>Eukaryota</taxon>
        <taxon>Metazoa</taxon>
        <taxon>Ecdysozoa</taxon>
        <taxon>Arthropoda</taxon>
        <taxon>Chelicerata</taxon>
        <taxon>Arachnida</taxon>
        <taxon>Acari</taxon>
        <taxon>Parasitiformes</taxon>
        <taxon>Ixodida</taxon>
        <taxon>Ixodoidea</taxon>
        <taxon>Ixodidae</taxon>
        <taxon>Haemaphysalinae</taxon>
        <taxon>Haemaphysalis</taxon>
    </lineage>
</organism>
<protein>
    <recommendedName>
        <fullName evidence="1">Chitin-binding type-2 domain-containing protein</fullName>
    </recommendedName>
</protein>
<dbReference type="InterPro" id="IPR002557">
    <property type="entry name" value="Chitin-bd_dom"/>
</dbReference>
<dbReference type="Proteomes" id="UP000821853">
    <property type="component" value="Chromosome 1"/>
</dbReference>
<dbReference type="OMA" id="KAYILAC"/>
<gene>
    <name evidence="2" type="ORF">HPB48_003025</name>
</gene>
<accession>A0A9J6FE19</accession>
<dbReference type="InterPro" id="IPR036508">
    <property type="entry name" value="Chitin-bd_dom_sf"/>
</dbReference>
<dbReference type="InterPro" id="IPR052976">
    <property type="entry name" value="Scoloptoxin-like"/>
</dbReference>
<dbReference type="PROSITE" id="PS50940">
    <property type="entry name" value="CHIT_BIND_II"/>
    <property type="match status" value="1"/>
</dbReference>
<dbReference type="VEuPathDB" id="VectorBase:HLOH_053112"/>
<comment type="caution">
    <text evidence="2">The sequence shown here is derived from an EMBL/GenBank/DDBJ whole genome shotgun (WGS) entry which is preliminary data.</text>
</comment>
<evidence type="ECO:0000313" key="3">
    <source>
        <dbReference type="Proteomes" id="UP000821853"/>
    </source>
</evidence>
<keyword evidence="3" id="KW-1185">Reference proteome</keyword>
<name>A0A9J6FE19_HAELO</name>
<dbReference type="PANTHER" id="PTHR22933">
    <property type="entry name" value="FI18007P1-RELATED"/>
    <property type="match status" value="1"/>
</dbReference>
<sequence length="138" mass="15096">MVSSKRLLKDKMKFLIGGVKTSFQCPAKNGYFADVDNNCLIFHVCNVVPKEDGSTEVQQYSFLCGNQTIFNQLSLTCAFAEESVPCNNAPDFFYINDNIGNPTAPLHTEADLQKALPLIPGFRDGGAAPPPPPGRRPF</sequence>